<dbReference type="InterPro" id="IPR016156">
    <property type="entry name" value="FAD/NAD-linked_Rdtase_dimer_sf"/>
</dbReference>
<evidence type="ECO:0000313" key="7">
    <source>
        <dbReference type="EMBL" id="HGQ36134.1"/>
    </source>
</evidence>
<evidence type="ECO:0000259" key="5">
    <source>
        <dbReference type="Pfam" id="PF02852"/>
    </source>
</evidence>
<dbReference type="Pfam" id="PF02852">
    <property type="entry name" value="Pyr_redox_dim"/>
    <property type="match status" value="1"/>
</dbReference>
<dbReference type="SUPFAM" id="SSF55424">
    <property type="entry name" value="FAD/NAD-linked reductases, dimerisation (C-terminal) domain"/>
    <property type="match status" value="1"/>
</dbReference>
<gene>
    <name evidence="8" type="ORF">ENU08_01220</name>
    <name evidence="7" type="ORF">ENU41_05585</name>
</gene>
<protein>
    <submittedName>
        <fullName evidence="8">Pyridine nucleotide-disulfide oxidoreductase</fullName>
    </submittedName>
</protein>
<evidence type="ECO:0000256" key="2">
    <source>
        <dbReference type="ARBA" id="ARBA00009130"/>
    </source>
</evidence>
<feature type="domain" description="Pyridine nucleotide-disulphide oxidoreductase dimerisation" evidence="5">
    <location>
        <begin position="336"/>
        <end position="437"/>
    </location>
</feature>
<dbReference type="SUPFAM" id="SSF51905">
    <property type="entry name" value="FAD/NAD(P)-binding domain"/>
    <property type="match status" value="1"/>
</dbReference>
<proteinExistence type="inferred from homology"/>
<sequence length="462" mass="50248">MSYTLEKSKCPSLAKYDVVVVGGGPGGIAAALTVKIMYSSKSVVLIKRDEKTLIPCAIPYTVASIDKHDKSLISYSGLLAQGINVVTDTVVDIDRQNKIVITASGNCYEYDKLVLATGSISNVPAIEGIDLRNVVIVSKKYEDVVFMQEILRKSNKVAILGCGFIGIEIADELVKLGKKVTIIEILPHCLLTNFDEDFAIKVEEMLRREGVEIKTGRTIKRIHGLNKVESIELDNGEKIEVDAVVIATGHKPNIDLAKKIGLAVGKYGVLVDEFMKTSDHNIFAVGDVAEKKHLVLKESIPLMLSSIACIEARVAAANIYGDKKVMLEGIVGVVVTKVKDLVIGCTGSTENMLKKKGIDYVVGRAKTINRHPFFLPGACEIEVKLIFSNQGILIGAQVSGYRNEVAEIVNTLALAIQNKMSIYELIAMQYGTQPMLTASPLSNPIVLAALDAYKKLKLNSWE</sequence>
<keyword evidence="3" id="KW-0285">Flavoprotein</keyword>
<feature type="domain" description="FAD/NAD(P)-binding" evidence="6">
    <location>
        <begin position="16"/>
        <end position="292"/>
    </location>
</feature>
<dbReference type="PRINTS" id="PR00411">
    <property type="entry name" value="PNDRDTASEI"/>
</dbReference>
<reference evidence="8" key="1">
    <citation type="journal article" date="2020" name="mSystems">
        <title>Genome- and Community-Level Interaction Insights into Carbon Utilization and Element Cycling Functions of Hydrothermarchaeota in Hydrothermal Sediment.</title>
        <authorList>
            <person name="Zhou Z."/>
            <person name="Liu Y."/>
            <person name="Xu W."/>
            <person name="Pan J."/>
            <person name="Luo Z.H."/>
            <person name="Li M."/>
        </authorList>
    </citation>
    <scope>NUCLEOTIDE SEQUENCE [LARGE SCALE GENOMIC DNA]</scope>
    <source>
        <strain evidence="8">SpSt-637</strain>
        <strain evidence="7">SpSt-667</strain>
    </source>
</reference>
<dbReference type="EMBL" id="DTCK01000036">
    <property type="protein sequence ID" value="HGQ36134.1"/>
    <property type="molecule type" value="Genomic_DNA"/>
</dbReference>
<comment type="similarity">
    <text evidence="2">Belongs to the class-III pyridine nucleotide-disulfide oxidoreductase family.</text>
</comment>
<dbReference type="InterPro" id="IPR004099">
    <property type="entry name" value="Pyr_nucl-diS_OxRdtase_dimer"/>
</dbReference>
<dbReference type="PANTHER" id="PTHR43429">
    <property type="entry name" value="PYRIDINE NUCLEOTIDE-DISULFIDE OXIDOREDUCTASE DOMAIN-CONTAINING"/>
    <property type="match status" value="1"/>
</dbReference>
<keyword evidence="4" id="KW-0274">FAD</keyword>
<evidence type="ECO:0000256" key="1">
    <source>
        <dbReference type="ARBA" id="ARBA00001974"/>
    </source>
</evidence>
<dbReference type="Gene3D" id="3.50.50.60">
    <property type="entry name" value="FAD/NAD(P)-binding domain"/>
    <property type="match status" value="2"/>
</dbReference>
<dbReference type="GO" id="GO:0016491">
    <property type="term" value="F:oxidoreductase activity"/>
    <property type="evidence" value="ECO:0007669"/>
    <property type="project" value="InterPro"/>
</dbReference>
<dbReference type="Pfam" id="PF07992">
    <property type="entry name" value="Pyr_redox_2"/>
    <property type="match status" value="1"/>
</dbReference>
<organism evidence="8">
    <name type="scientific">Ignisphaera aggregans</name>
    <dbReference type="NCBI Taxonomy" id="334771"/>
    <lineage>
        <taxon>Archaea</taxon>
        <taxon>Thermoproteota</taxon>
        <taxon>Thermoprotei</taxon>
        <taxon>Desulfurococcales</taxon>
        <taxon>Desulfurococcaceae</taxon>
        <taxon>Ignisphaera</taxon>
    </lineage>
</organism>
<dbReference type="EMBL" id="DTBD01000008">
    <property type="protein sequence ID" value="HGQ63851.1"/>
    <property type="molecule type" value="Genomic_DNA"/>
</dbReference>
<evidence type="ECO:0000256" key="4">
    <source>
        <dbReference type="ARBA" id="ARBA00022827"/>
    </source>
</evidence>
<comment type="caution">
    <text evidence="8">The sequence shown here is derived from an EMBL/GenBank/DDBJ whole genome shotgun (WGS) entry which is preliminary data.</text>
</comment>
<dbReference type="AlphaFoldDB" id="A0A7C4NN69"/>
<dbReference type="InterPro" id="IPR023753">
    <property type="entry name" value="FAD/NAD-binding_dom"/>
</dbReference>
<evidence type="ECO:0000259" key="6">
    <source>
        <dbReference type="Pfam" id="PF07992"/>
    </source>
</evidence>
<accession>A0A7C4NN69</accession>
<dbReference type="PRINTS" id="PR00368">
    <property type="entry name" value="FADPNR"/>
</dbReference>
<dbReference type="InterPro" id="IPR036188">
    <property type="entry name" value="FAD/NAD-bd_sf"/>
</dbReference>
<evidence type="ECO:0000256" key="3">
    <source>
        <dbReference type="ARBA" id="ARBA00022630"/>
    </source>
</evidence>
<name>A0A7C4NN69_9CREN</name>
<comment type="cofactor">
    <cofactor evidence="1">
        <name>FAD</name>
        <dbReference type="ChEBI" id="CHEBI:57692"/>
    </cofactor>
</comment>
<evidence type="ECO:0000313" key="8">
    <source>
        <dbReference type="EMBL" id="HGQ63851.1"/>
    </source>
</evidence>
<dbReference type="InterPro" id="IPR050260">
    <property type="entry name" value="FAD-bd_OxRdtase"/>
</dbReference>